<dbReference type="PANTHER" id="PTHR37984:SF5">
    <property type="entry name" value="PROTEIN NYNRIN-LIKE"/>
    <property type="match status" value="1"/>
</dbReference>
<keyword evidence="6" id="KW-0378">Hydrolase</keyword>
<evidence type="ECO:0000256" key="4">
    <source>
        <dbReference type="ARBA" id="ARBA00022722"/>
    </source>
</evidence>
<evidence type="ECO:0000259" key="9">
    <source>
        <dbReference type="PROSITE" id="PS50994"/>
    </source>
</evidence>
<dbReference type="InterPro" id="IPR036397">
    <property type="entry name" value="RNaseH_sf"/>
</dbReference>
<dbReference type="EC" id="2.7.7.49" evidence="1"/>
<dbReference type="Pfam" id="PF00665">
    <property type="entry name" value="rve"/>
    <property type="match status" value="1"/>
</dbReference>
<dbReference type="PROSITE" id="PS50994">
    <property type="entry name" value="INTEGRASE"/>
    <property type="match status" value="1"/>
</dbReference>
<dbReference type="InterPro" id="IPR012337">
    <property type="entry name" value="RNaseH-like_sf"/>
</dbReference>
<feature type="domain" description="Integrase catalytic" evidence="9">
    <location>
        <begin position="537"/>
        <end position="696"/>
    </location>
</feature>
<name>A0ABN7AI80_9HEMI</name>
<keyword evidence="11" id="KW-1185">Reference proteome</keyword>
<dbReference type="SUPFAM" id="SSF56672">
    <property type="entry name" value="DNA/RNA polymerases"/>
    <property type="match status" value="1"/>
</dbReference>
<dbReference type="EMBL" id="AP028910">
    <property type="protein sequence ID" value="BES90037.1"/>
    <property type="molecule type" value="Genomic_DNA"/>
</dbReference>
<evidence type="ECO:0000256" key="3">
    <source>
        <dbReference type="ARBA" id="ARBA00022695"/>
    </source>
</evidence>
<evidence type="ECO:0000256" key="2">
    <source>
        <dbReference type="ARBA" id="ARBA00022679"/>
    </source>
</evidence>
<dbReference type="CDD" id="cd09274">
    <property type="entry name" value="RNase_HI_RT_Ty3"/>
    <property type="match status" value="1"/>
</dbReference>
<gene>
    <name evidence="10" type="ORF">NTJ_02845</name>
</gene>
<dbReference type="CDD" id="cd01647">
    <property type="entry name" value="RT_LTR"/>
    <property type="match status" value="1"/>
</dbReference>
<evidence type="ECO:0000313" key="11">
    <source>
        <dbReference type="Proteomes" id="UP001307889"/>
    </source>
</evidence>
<dbReference type="InterPro" id="IPR001584">
    <property type="entry name" value="Integrase_cat-core"/>
</dbReference>
<proteinExistence type="predicted"/>
<dbReference type="Gene3D" id="3.30.70.270">
    <property type="match status" value="2"/>
</dbReference>
<keyword evidence="2" id="KW-0808">Transferase</keyword>
<sequence length="825" mass="94569">MEQIGLIERCYSRFINPLRIVSKNDGSLRLCLDARNVNQFLITEGEAPPGLDELFSVFQGASLFTSFDLTSSFWQVSLEPESRKYTAFMFNNVIYQFTVVPFGLKTSTSALLRALGHIFENSSNSFCLRFVDECLVLSPDIDSHLAHLEYVLEKFSCHGLTVKLSKTQWFQEQIRFLGLMVHSHGLRPDPERVQAILDYRRPTNLRELRGFLGFINFYRRFQPNLSKITYPLVKLLRKDVKWHWSQELEAAFQESKRTFSQHVLVCFPLAGKTFYISTDSSGYCLGAHLYQIDECGGYHPVSFSSKVLNPHEQLYAISELELLAIAFALRKFRSFIMGTRVIIRTDHRALTHLMVSLPSSPRLSRFMLALQEYDFTIEYVPGRENLIADCLSRYCATHDNPVAIHKIVIALIDPTLPTLFENFSRSQRQDARLLSIIHKIEASNSRHELYGIHNGILYHKVKERWVVCLPTATVNPLVWLVHRHYTHIGVRKCLRILRENFHHKCLKKKVREVIRSCVICQRIKTTHVRHSPMLSVSATEPRELVAIDFYGPLPASPLNFRYILVVVDIATKFVRLYPILKASGAAVIDCLTQDFIPAYGPINAILSDNGTQFTSATWCDKLRRMNIQLFRTSIRHPSANPAERYMNTLAQYMRAALYHEPHTRWCDQLRRIEVSMNDTPHTATDQVPASLFLGQSVPRGWDQYFQPYPSNSGSSLGLAMSLTRAISNSRAHALIRTARHNKTKMKFFHEFQVGDLVWVKSKISSSSAHHIYAKFLPKFSGPYVVTRSFGNGSHMIGIPDSVTTKGIYHTMNLKPYYPPILHPGH</sequence>
<dbReference type="InterPro" id="IPR043502">
    <property type="entry name" value="DNA/RNA_pol_sf"/>
</dbReference>
<dbReference type="InterPro" id="IPR041588">
    <property type="entry name" value="Integrase_H2C2"/>
</dbReference>
<organism evidence="10 11">
    <name type="scientific">Nesidiocoris tenuis</name>
    <dbReference type="NCBI Taxonomy" id="355587"/>
    <lineage>
        <taxon>Eukaryota</taxon>
        <taxon>Metazoa</taxon>
        <taxon>Ecdysozoa</taxon>
        <taxon>Arthropoda</taxon>
        <taxon>Hexapoda</taxon>
        <taxon>Insecta</taxon>
        <taxon>Pterygota</taxon>
        <taxon>Neoptera</taxon>
        <taxon>Paraneoptera</taxon>
        <taxon>Hemiptera</taxon>
        <taxon>Heteroptera</taxon>
        <taxon>Panheteroptera</taxon>
        <taxon>Cimicomorpha</taxon>
        <taxon>Miridae</taxon>
        <taxon>Dicyphina</taxon>
        <taxon>Nesidiocoris</taxon>
    </lineage>
</organism>
<dbReference type="Pfam" id="PF00078">
    <property type="entry name" value="RVT_1"/>
    <property type="match status" value="1"/>
</dbReference>
<feature type="domain" description="Reverse transcriptase" evidence="8">
    <location>
        <begin position="1"/>
        <end position="181"/>
    </location>
</feature>
<keyword evidence="4" id="KW-0540">Nuclease</keyword>
<dbReference type="Pfam" id="PF17921">
    <property type="entry name" value="Integrase_H2C2"/>
    <property type="match status" value="1"/>
</dbReference>
<keyword evidence="5" id="KW-0255">Endonuclease</keyword>
<dbReference type="PANTHER" id="PTHR37984">
    <property type="entry name" value="PROTEIN CBG26694"/>
    <property type="match status" value="1"/>
</dbReference>
<evidence type="ECO:0000313" key="10">
    <source>
        <dbReference type="EMBL" id="BES90037.1"/>
    </source>
</evidence>
<dbReference type="InterPro" id="IPR041373">
    <property type="entry name" value="RT_RNaseH"/>
</dbReference>
<protein>
    <recommendedName>
        <fullName evidence="1">RNA-directed DNA polymerase</fullName>
        <ecNumber evidence="1">2.7.7.49</ecNumber>
    </recommendedName>
</protein>
<dbReference type="InterPro" id="IPR043128">
    <property type="entry name" value="Rev_trsase/Diguanyl_cyclase"/>
</dbReference>
<dbReference type="Proteomes" id="UP001307889">
    <property type="component" value="Chromosome 2"/>
</dbReference>
<dbReference type="Gene3D" id="3.30.420.10">
    <property type="entry name" value="Ribonuclease H-like superfamily/Ribonuclease H"/>
    <property type="match status" value="1"/>
</dbReference>
<dbReference type="SUPFAM" id="SSF53098">
    <property type="entry name" value="Ribonuclease H-like"/>
    <property type="match status" value="1"/>
</dbReference>
<accession>A0ABN7AI80</accession>
<evidence type="ECO:0000256" key="1">
    <source>
        <dbReference type="ARBA" id="ARBA00012493"/>
    </source>
</evidence>
<dbReference type="InterPro" id="IPR000477">
    <property type="entry name" value="RT_dom"/>
</dbReference>
<keyword evidence="7" id="KW-0695">RNA-directed DNA polymerase</keyword>
<dbReference type="InterPro" id="IPR050951">
    <property type="entry name" value="Retrovirus_Pol_polyprotein"/>
</dbReference>
<evidence type="ECO:0000259" key="8">
    <source>
        <dbReference type="PROSITE" id="PS50878"/>
    </source>
</evidence>
<dbReference type="Gene3D" id="1.10.340.70">
    <property type="match status" value="1"/>
</dbReference>
<evidence type="ECO:0000256" key="7">
    <source>
        <dbReference type="ARBA" id="ARBA00022918"/>
    </source>
</evidence>
<dbReference type="Pfam" id="PF17917">
    <property type="entry name" value="RT_RNaseH"/>
    <property type="match status" value="1"/>
</dbReference>
<dbReference type="Gene3D" id="3.10.10.10">
    <property type="entry name" value="HIV Type 1 Reverse Transcriptase, subunit A, domain 1"/>
    <property type="match status" value="1"/>
</dbReference>
<evidence type="ECO:0000256" key="6">
    <source>
        <dbReference type="ARBA" id="ARBA00022801"/>
    </source>
</evidence>
<evidence type="ECO:0000256" key="5">
    <source>
        <dbReference type="ARBA" id="ARBA00022759"/>
    </source>
</evidence>
<dbReference type="PROSITE" id="PS50878">
    <property type="entry name" value="RT_POL"/>
    <property type="match status" value="1"/>
</dbReference>
<reference evidence="10 11" key="1">
    <citation type="submission" date="2023-09" db="EMBL/GenBank/DDBJ databases">
        <title>Nesidiocoris tenuis whole genome shotgun sequence.</title>
        <authorList>
            <person name="Shibata T."/>
            <person name="Shimoda M."/>
            <person name="Kobayashi T."/>
            <person name="Uehara T."/>
        </authorList>
    </citation>
    <scope>NUCLEOTIDE SEQUENCE [LARGE SCALE GENOMIC DNA]</scope>
    <source>
        <strain evidence="10 11">Japan</strain>
    </source>
</reference>
<keyword evidence="3" id="KW-0548">Nucleotidyltransferase</keyword>